<name>A0A5N5XCD5_9EURO</name>
<dbReference type="Proteomes" id="UP000326565">
    <property type="component" value="Unassembled WGS sequence"/>
</dbReference>
<gene>
    <name evidence="1" type="ORF">BDV29DRAFT_167521</name>
</gene>
<reference evidence="1 2" key="1">
    <citation type="submission" date="2019-04" db="EMBL/GenBank/DDBJ databases">
        <title>Friends and foes A comparative genomics study of 23 Aspergillus species from section Flavi.</title>
        <authorList>
            <consortium name="DOE Joint Genome Institute"/>
            <person name="Kjaerbolling I."/>
            <person name="Vesth T."/>
            <person name="Frisvad J.C."/>
            <person name="Nybo J.L."/>
            <person name="Theobald S."/>
            <person name="Kildgaard S."/>
            <person name="Isbrandt T."/>
            <person name="Kuo A."/>
            <person name="Sato A."/>
            <person name="Lyhne E.K."/>
            <person name="Kogle M.E."/>
            <person name="Wiebenga A."/>
            <person name="Kun R.S."/>
            <person name="Lubbers R.J."/>
            <person name="Makela M.R."/>
            <person name="Barry K."/>
            <person name="Chovatia M."/>
            <person name="Clum A."/>
            <person name="Daum C."/>
            <person name="Haridas S."/>
            <person name="He G."/>
            <person name="LaButti K."/>
            <person name="Lipzen A."/>
            <person name="Mondo S."/>
            <person name="Riley R."/>
            <person name="Salamov A."/>
            <person name="Simmons B.A."/>
            <person name="Magnuson J.K."/>
            <person name="Henrissat B."/>
            <person name="Mortensen U.H."/>
            <person name="Larsen T.O."/>
            <person name="Devries R.P."/>
            <person name="Grigoriev I.V."/>
            <person name="Machida M."/>
            <person name="Baker S.E."/>
            <person name="Andersen M.R."/>
        </authorList>
    </citation>
    <scope>NUCLEOTIDE SEQUENCE [LARGE SCALE GENOMIC DNA]</scope>
    <source>
        <strain evidence="1 2">CBS 151.66</strain>
    </source>
</reference>
<dbReference type="EMBL" id="ML732164">
    <property type="protein sequence ID" value="KAB8077825.1"/>
    <property type="molecule type" value="Genomic_DNA"/>
</dbReference>
<organism evidence="1 2">
    <name type="scientific">Aspergillus leporis</name>
    <dbReference type="NCBI Taxonomy" id="41062"/>
    <lineage>
        <taxon>Eukaryota</taxon>
        <taxon>Fungi</taxon>
        <taxon>Dikarya</taxon>
        <taxon>Ascomycota</taxon>
        <taxon>Pezizomycotina</taxon>
        <taxon>Eurotiomycetes</taxon>
        <taxon>Eurotiomycetidae</taxon>
        <taxon>Eurotiales</taxon>
        <taxon>Aspergillaceae</taxon>
        <taxon>Aspergillus</taxon>
        <taxon>Aspergillus subgen. Circumdati</taxon>
    </lineage>
</organism>
<sequence>MVIHWAFDHPGSHFSLPIRPQPSQRPPVLSNPGSPIPPISHLLIAHLLLFPNRPRSGGKTKT</sequence>
<keyword evidence="2" id="KW-1185">Reference proteome</keyword>
<accession>A0A5N5XCD5</accession>
<evidence type="ECO:0000313" key="1">
    <source>
        <dbReference type="EMBL" id="KAB8077825.1"/>
    </source>
</evidence>
<protein>
    <submittedName>
        <fullName evidence="1">Uncharacterized protein</fullName>
    </submittedName>
</protein>
<dbReference type="AlphaFoldDB" id="A0A5N5XCD5"/>
<proteinExistence type="predicted"/>
<evidence type="ECO:0000313" key="2">
    <source>
        <dbReference type="Proteomes" id="UP000326565"/>
    </source>
</evidence>